<evidence type="ECO:0000256" key="4">
    <source>
        <dbReference type="ARBA" id="ARBA00022777"/>
    </source>
</evidence>
<evidence type="ECO:0000256" key="3">
    <source>
        <dbReference type="ARBA" id="ARBA00022741"/>
    </source>
</evidence>
<keyword evidence="3" id="KW-0547">Nucleotide-binding</keyword>
<dbReference type="InterPro" id="IPR042213">
    <property type="entry name" value="NBD_C_sf"/>
</dbReference>
<dbReference type="Pfam" id="PF17042">
    <property type="entry name" value="NBD_C"/>
    <property type="match status" value="1"/>
</dbReference>
<dbReference type="Gene3D" id="3.40.980.20">
    <property type="entry name" value="Four-carbon acid sugar kinase, nucleotide binding domain"/>
    <property type="match status" value="1"/>
</dbReference>
<evidence type="ECO:0000256" key="2">
    <source>
        <dbReference type="ARBA" id="ARBA00022679"/>
    </source>
</evidence>
<keyword evidence="5" id="KW-0067">ATP-binding</keyword>
<dbReference type="InterPro" id="IPR010737">
    <property type="entry name" value="4-carb_acid_sugar_kinase_N"/>
</dbReference>
<evidence type="ECO:0000256" key="5">
    <source>
        <dbReference type="ARBA" id="ARBA00022840"/>
    </source>
</evidence>
<evidence type="ECO:0000259" key="8">
    <source>
        <dbReference type="Pfam" id="PF17042"/>
    </source>
</evidence>
<feature type="domain" description="Four-carbon acid sugar kinase N-terminal" evidence="7">
    <location>
        <begin position="5"/>
        <end position="126"/>
    </location>
</feature>
<dbReference type="Gene3D" id="3.40.50.10840">
    <property type="entry name" value="Putative sugar-binding, N-terminal domain"/>
    <property type="match status" value="1"/>
</dbReference>
<keyword evidence="2" id="KW-0808">Transferase</keyword>
<dbReference type="SUPFAM" id="SSF142764">
    <property type="entry name" value="YgbK-like"/>
    <property type="match status" value="1"/>
</dbReference>
<dbReference type="EMBL" id="QAYG01000001">
    <property type="protein sequence ID" value="PTW63202.1"/>
    <property type="molecule type" value="Genomic_DNA"/>
</dbReference>
<keyword evidence="10" id="KW-1185">Reference proteome</keyword>
<sequence>MVKALIIADDLTGALDSSVAFAERGMRVVVALDPSHLEGALGLEPDVLAVSTGSREMSGDEAGAVVGSVCEIVGRFPGILMKKVDSRLKGPIAAEVDVLSVNVPRPVLAAPAIPRLDRFVVDGAVTGAGVTDPIDVAAVLNRPVDIPDIRSDDDFDKILPDDLEGTLLVGAAGLAEAIARKLVPLPPARHRPVLAAPVLAAIGSRDPVTLRQIAALDMDAIVIAPNGAVSKVEVQPLVIVRLTEGKEAIAPREAEKRFSGDICALVEELKPATLFACGGESAAAILRRLGVGLLELKGEALPGIPVSRALDGPVGLVVVTKSGGFGEPDALVRLFGGFSVTAKDIDNAPGSIAPGPAR</sequence>
<dbReference type="Pfam" id="PF07005">
    <property type="entry name" value="SBD_N"/>
    <property type="match status" value="1"/>
</dbReference>
<comment type="similarity">
    <text evidence="1">Belongs to the four-carbon acid sugar kinase family.</text>
</comment>
<keyword evidence="6" id="KW-0119">Carbohydrate metabolism</keyword>
<evidence type="ECO:0000313" key="10">
    <source>
        <dbReference type="Proteomes" id="UP000244081"/>
    </source>
</evidence>
<name>A0A2T5VHH3_9HYPH</name>
<feature type="domain" description="Four-carbon acid sugar kinase nucleotide binding" evidence="8">
    <location>
        <begin position="255"/>
        <end position="331"/>
    </location>
</feature>
<keyword evidence="4" id="KW-0418">Kinase</keyword>
<dbReference type="Proteomes" id="UP000244081">
    <property type="component" value="Unassembled WGS sequence"/>
</dbReference>
<dbReference type="InterPro" id="IPR031475">
    <property type="entry name" value="NBD_C"/>
</dbReference>
<dbReference type="AlphaFoldDB" id="A0A2T5VHH3"/>
<dbReference type="GO" id="GO:0005524">
    <property type="term" value="F:ATP binding"/>
    <property type="evidence" value="ECO:0007669"/>
    <property type="project" value="UniProtKB-KW"/>
</dbReference>
<evidence type="ECO:0000313" key="9">
    <source>
        <dbReference type="EMBL" id="PTW63202.1"/>
    </source>
</evidence>
<gene>
    <name evidence="9" type="ORF">C8N35_1011253</name>
</gene>
<dbReference type="RefSeq" id="WP_210203395.1">
    <property type="nucleotide sequence ID" value="NZ_QAYG01000001.1"/>
</dbReference>
<evidence type="ECO:0000256" key="1">
    <source>
        <dbReference type="ARBA" id="ARBA00005715"/>
    </source>
</evidence>
<organism evidence="9 10">
    <name type="scientific">Breoghania corrubedonensis</name>
    <dbReference type="NCBI Taxonomy" id="665038"/>
    <lineage>
        <taxon>Bacteria</taxon>
        <taxon>Pseudomonadati</taxon>
        <taxon>Pseudomonadota</taxon>
        <taxon>Alphaproteobacteria</taxon>
        <taxon>Hyphomicrobiales</taxon>
        <taxon>Stappiaceae</taxon>
        <taxon>Breoghania</taxon>
    </lineage>
</organism>
<dbReference type="GO" id="GO:0016301">
    <property type="term" value="F:kinase activity"/>
    <property type="evidence" value="ECO:0007669"/>
    <property type="project" value="UniProtKB-KW"/>
</dbReference>
<evidence type="ECO:0000256" key="6">
    <source>
        <dbReference type="ARBA" id="ARBA00023277"/>
    </source>
</evidence>
<accession>A0A2T5VHH3</accession>
<protein>
    <submittedName>
        <fullName evidence="9">Uncharacterized protein YgbK (DUF1537 family)</fullName>
    </submittedName>
</protein>
<evidence type="ECO:0000259" key="7">
    <source>
        <dbReference type="Pfam" id="PF07005"/>
    </source>
</evidence>
<proteinExistence type="inferred from homology"/>
<dbReference type="InterPro" id="IPR037051">
    <property type="entry name" value="4-carb_acid_sugar_kinase_N_sf"/>
</dbReference>
<comment type="caution">
    <text evidence="9">The sequence shown here is derived from an EMBL/GenBank/DDBJ whole genome shotgun (WGS) entry which is preliminary data.</text>
</comment>
<reference evidence="9 10" key="1">
    <citation type="submission" date="2018-04" db="EMBL/GenBank/DDBJ databases">
        <title>Genomic Encyclopedia of Archaeal and Bacterial Type Strains, Phase II (KMG-II): from individual species to whole genera.</title>
        <authorList>
            <person name="Goeker M."/>
        </authorList>
    </citation>
    <scope>NUCLEOTIDE SEQUENCE [LARGE SCALE GENOMIC DNA]</scope>
    <source>
        <strain evidence="9 10">DSM 23382</strain>
    </source>
</reference>